<organism evidence="1 2">
    <name type="scientific">Tritrichomonas foetus</name>
    <dbReference type="NCBI Taxonomy" id="1144522"/>
    <lineage>
        <taxon>Eukaryota</taxon>
        <taxon>Metamonada</taxon>
        <taxon>Parabasalia</taxon>
        <taxon>Tritrichomonadida</taxon>
        <taxon>Tritrichomonadidae</taxon>
        <taxon>Tritrichomonas</taxon>
    </lineage>
</organism>
<dbReference type="Proteomes" id="UP000179807">
    <property type="component" value="Unassembled WGS sequence"/>
</dbReference>
<name>A0A1J4K4Y1_9EUKA</name>
<dbReference type="VEuPathDB" id="TrichDB:TRFO_27946"/>
<dbReference type="PANTHER" id="PTHR34925:SF2">
    <property type="entry name" value="PAZ DOMAIN-CONTAINING PROTEIN"/>
    <property type="match status" value="1"/>
</dbReference>
<dbReference type="RefSeq" id="XP_068357693.1">
    <property type="nucleotide sequence ID" value="XM_068505865.1"/>
</dbReference>
<keyword evidence="2" id="KW-1185">Reference proteome</keyword>
<dbReference type="PANTHER" id="PTHR34925">
    <property type="match status" value="1"/>
</dbReference>
<protein>
    <submittedName>
        <fullName evidence="1">Uncharacterized protein</fullName>
    </submittedName>
</protein>
<reference evidence="1" key="1">
    <citation type="submission" date="2016-10" db="EMBL/GenBank/DDBJ databases">
        <authorList>
            <person name="Benchimol M."/>
            <person name="Almeida L.G."/>
            <person name="Vasconcelos A.T."/>
            <person name="Perreira-Neves A."/>
            <person name="Rosa I.A."/>
            <person name="Tasca T."/>
            <person name="Bogo M.R."/>
            <person name="de Souza W."/>
        </authorList>
    </citation>
    <scope>NUCLEOTIDE SEQUENCE [LARGE SCALE GENOMIC DNA]</scope>
    <source>
        <strain evidence="1">K</strain>
    </source>
</reference>
<dbReference type="EMBL" id="MLAK01000789">
    <property type="protein sequence ID" value="OHT04557.1"/>
    <property type="molecule type" value="Genomic_DNA"/>
</dbReference>
<evidence type="ECO:0000313" key="2">
    <source>
        <dbReference type="Proteomes" id="UP000179807"/>
    </source>
</evidence>
<dbReference type="GeneID" id="94840569"/>
<proteinExistence type="predicted"/>
<evidence type="ECO:0000313" key="1">
    <source>
        <dbReference type="EMBL" id="OHT04557.1"/>
    </source>
</evidence>
<accession>A0A1J4K4Y1</accession>
<gene>
    <name evidence="1" type="ORF">TRFO_27946</name>
</gene>
<dbReference type="AlphaFoldDB" id="A0A1J4K4Y1"/>
<sequence>MTQENIKLSSKLADGVLEITGNHGKITDLRKLICTTLGVPESRFHTLVFKSLVPKTPFYDRVLKYLTFCLDIPNEDADPEEIIEFHADWMRKNLKAPNIESFNQLTIEIPYYHAALIIETLCSTQEPQFEFRYSKNYLMQKIVLPLSIVAPIPISFEMTPRQTVQLSFADTPTISAQQCRTQADFALNIFNTVKVIWFGFSKVVPFGYQKVHLEKLRDELNSTILVSDLTAIEPNGLISFGMYVLPSQPGADFRQGLVDKVKKHFTLFLNAHHCPRCDQYYATASPDQCGVYEHEGKQIPFEDGKMEHQETLDDGSIFVTVKYQCCGEIPKGQRPTEFMFFDDFHIPEDESVAYSQFQFSVQ</sequence>
<comment type="caution">
    <text evidence="1">The sequence shown here is derived from an EMBL/GenBank/DDBJ whole genome shotgun (WGS) entry which is preliminary data.</text>
</comment>